<dbReference type="Pfam" id="PF03732">
    <property type="entry name" value="Retrotrans_gag"/>
    <property type="match status" value="1"/>
</dbReference>
<feature type="compositionally biased region" description="Basic residues" evidence="1">
    <location>
        <begin position="38"/>
        <end position="48"/>
    </location>
</feature>
<feature type="domain" description="Retrotransposon gag" evidence="2">
    <location>
        <begin position="131"/>
        <end position="190"/>
    </location>
</feature>
<evidence type="ECO:0000259" key="2">
    <source>
        <dbReference type="Pfam" id="PF03732"/>
    </source>
</evidence>
<dbReference type="PANTHER" id="PTHR35046">
    <property type="entry name" value="ZINC KNUCKLE (CCHC-TYPE) FAMILY PROTEIN"/>
    <property type="match status" value="1"/>
</dbReference>
<accession>A0A151T8C9</accession>
<evidence type="ECO:0000313" key="4">
    <source>
        <dbReference type="Proteomes" id="UP000075243"/>
    </source>
</evidence>
<dbReference type="Gramene" id="C.cajan_17359.t">
    <property type="protein sequence ID" value="C.cajan_17359.t.cds1"/>
    <property type="gene ID" value="C.cajan_17359"/>
</dbReference>
<dbReference type="Proteomes" id="UP000075243">
    <property type="component" value="Chromosome 7"/>
</dbReference>
<feature type="region of interest" description="Disordered" evidence="1">
    <location>
        <begin position="1"/>
        <end position="48"/>
    </location>
</feature>
<evidence type="ECO:0000256" key="1">
    <source>
        <dbReference type="SAM" id="MobiDB-lite"/>
    </source>
</evidence>
<gene>
    <name evidence="3" type="ORF">KK1_017872</name>
</gene>
<evidence type="ECO:0000313" key="3">
    <source>
        <dbReference type="EMBL" id="KYP63303.1"/>
    </source>
</evidence>
<dbReference type="AlphaFoldDB" id="A0A151T8C9"/>
<reference evidence="3 4" key="1">
    <citation type="journal article" date="2012" name="Nat. Biotechnol.">
        <title>Draft genome sequence of pigeonpea (Cajanus cajan), an orphan legume crop of resource-poor farmers.</title>
        <authorList>
            <person name="Varshney R.K."/>
            <person name="Chen W."/>
            <person name="Li Y."/>
            <person name="Bharti A.K."/>
            <person name="Saxena R.K."/>
            <person name="Schlueter J.A."/>
            <person name="Donoghue M.T."/>
            <person name="Azam S."/>
            <person name="Fan G."/>
            <person name="Whaley A.M."/>
            <person name="Farmer A.D."/>
            <person name="Sheridan J."/>
            <person name="Iwata A."/>
            <person name="Tuteja R."/>
            <person name="Penmetsa R.V."/>
            <person name="Wu W."/>
            <person name="Upadhyaya H.D."/>
            <person name="Yang S.P."/>
            <person name="Shah T."/>
            <person name="Saxena K.B."/>
            <person name="Michael T."/>
            <person name="McCombie W.R."/>
            <person name="Yang B."/>
            <person name="Zhang G."/>
            <person name="Yang H."/>
            <person name="Wang J."/>
            <person name="Spillane C."/>
            <person name="Cook D.R."/>
            <person name="May G.D."/>
            <person name="Xu X."/>
            <person name="Jackson S.A."/>
        </authorList>
    </citation>
    <scope>NUCLEOTIDE SEQUENCE [LARGE SCALE GENOMIC DNA]</scope>
    <source>
        <strain evidence="4">cv. Asha</strain>
    </source>
</reference>
<keyword evidence="4" id="KW-1185">Reference proteome</keyword>
<proteinExistence type="predicted"/>
<feature type="region of interest" description="Disordered" evidence="1">
    <location>
        <begin position="67"/>
        <end position="91"/>
    </location>
</feature>
<organism evidence="3 4">
    <name type="scientific">Cajanus cajan</name>
    <name type="common">Pigeon pea</name>
    <name type="synonym">Cajanus indicus</name>
    <dbReference type="NCBI Taxonomy" id="3821"/>
    <lineage>
        <taxon>Eukaryota</taxon>
        <taxon>Viridiplantae</taxon>
        <taxon>Streptophyta</taxon>
        <taxon>Embryophyta</taxon>
        <taxon>Tracheophyta</taxon>
        <taxon>Spermatophyta</taxon>
        <taxon>Magnoliopsida</taxon>
        <taxon>eudicotyledons</taxon>
        <taxon>Gunneridae</taxon>
        <taxon>Pentapetalae</taxon>
        <taxon>rosids</taxon>
        <taxon>fabids</taxon>
        <taxon>Fabales</taxon>
        <taxon>Fabaceae</taxon>
        <taxon>Papilionoideae</taxon>
        <taxon>50 kb inversion clade</taxon>
        <taxon>NPAAA clade</taxon>
        <taxon>indigoferoid/millettioid clade</taxon>
        <taxon>Phaseoleae</taxon>
        <taxon>Cajanus</taxon>
    </lineage>
</organism>
<sequence>MLANLIVNHGNGETRKPKGFNESGPSKLRHNDGERPSKPSRGKHIKGTYRPKRKHIHTHITSNKGFYGSHHYDYYQRPPTQQKPRHEHREPKVDLPYFYGRDNVEESLDWEIKVEQLFICHKVSKEKKVHMATLSFQGKVMHWWTSLERDKRFRDDPPIQYWNELRSSLRRRHIPSYYATELMDKLQRLQ</sequence>
<dbReference type="EMBL" id="CM003609">
    <property type="protein sequence ID" value="KYP63303.1"/>
    <property type="molecule type" value="Genomic_DNA"/>
</dbReference>
<dbReference type="InterPro" id="IPR005162">
    <property type="entry name" value="Retrotrans_gag_dom"/>
</dbReference>
<dbReference type="PANTHER" id="PTHR35046:SF9">
    <property type="entry name" value="RNA-DIRECTED DNA POLYMERASE"/>
    <property type="match status" value="1"/>
</dbReference>
<name>A0A151T8C9_CAJCA</name>
<protein>
    <recommendedName>
        <fullName evidence="2">Retrotransposon gag domain-containing protein</fullName>
    </recommendedName>
</protein>
<dbReference type="OMA" id="PRHEHRE"/>